<dbReference type="PANTHER" id="PTHR42685:SF22">
    <property type="entry name" value="CONDITIONED MEDIUM FACTOR RECEPTOR 1"/>
    <property type="match status" value="1"/>
</dbReference>
<feature type="domain" description="FAD-binding" evidence="1">
    <location>
        <begin position="13"/>
        <end position="182"/>
    </location>
</feature>
<dbReference type="Pfam" id="PF01494">
    <property type="entry name" value="FAD_binding_3"/>
    <property type="match status" value="1"/>
</dbReference>
<accession>A0A4Q2EI14</accession>
<reference evidence="2 3" key="1">
    <citation type="submission" date="2018-01" db="EMBL/GenBank/DDBJ databases">
        <title>Lactibacter flavus gen. nov., sp. nov., a novel bacterium of the family Propionibacteriaceae isolated from raw milk and dairy products.</title>
        <authorList>
            <person name="Wenning M."/>
            <person name="Breitenwieser F."/>
            <person name="Huptas C."/>
            <person name="von Neubeck M."/>
            <person name="Busse H.-J."/>
            <person name="Scherer S."/>
        </authorList>
    </citation>
    <scope>NUCLEOTIDE SEQUENCE [LARGE SCALE GENOMIC DNA]</scope>
    <source>
        <strain evidence="2 3">VG341</strain>
    </source>
</reference>
<name>A0A4Q2EI14_9ACTN</name>
<dbReference type="AlphaFoldDB" id="A0A4Q2EI14"/>
<dbReference type="Gene3D" id="3.50.50.60">
    <property type="entry name" value="FAD/NAD(P)-binding domain"/>
    <property type="match status" value="1"/>
</dbReference>
<dbReference type="InterPro" id="IPR011777">
    <property type="entry name" value="Geranylgeranyl_Rdtase_fam"/>
</dbReference>
<sequence length="428" mass="46191">MTEERTAPAVVESDVVVVGAGPGGSATAKWLADRGLNVSLLEKSTFPRDKVCGDGLTPRATKQLIRLGVDVSTEAGWVHNIGLRTYAGRAEPFEFLWPELASFPNYGLTRQRGDFDEMLARLAVTAGATLYEDTNASEPILDPASDRIVGVRAKDGREFRAPIVVAADGNSSRIALAMGLEKNKLRPMGVAARAYFRAPSGDSDFLESCLELWDGEPGASNLLPGYAWMFPLGNGLINVGLGTVNSTATSQKLNVRKQLETWLHGSTPRQWGLTPENQVGGIGSAALPMSFNRKPAYTRGLVLVGDAAGMVSPFNGEGIPYALEAAEMAADAIADAHGRGYGSRAAEKALIGYRSRLESEWGGYYRLGQVFVALIERPEVMRLCTRYGLPRPTLMKFTMKLLAHLYDTTDGDWMDKTITAMTKVVPSA</sequence>
<dbReference type="SUPFAM" id="SSF51905">
    <property type="entry name" value="FAD/NAD(P)-binding domain"/>
    <property type="match status" value="1"/>
</dbReference>
<dbReference type="Proteomes" id="UP000290624">
    <property type="component" value="Unassembled WGS sequence"/>
</dbReference>
<dbReference type="InterPro" id="IPR050407">
    <property type="entry name" value="Geranylgeranyl_reductase"/>
</dbReference>
<organism evidence="2 3">
    <name type="scientific">Propioniciclava flava</name>
    <dbReference type="NCBI Taxonomy" id="2072026"/>
    <lineage>
        <taxon>Bacteria</taxon>
        <taxon>Bacillati</taxon>
        <taxon>Actinomycetota</taxon>
        <taxon>Actinomycetes</taxon>
        <taxon>Propionibacteriales</taxon>
        <taxon>Propionibacteriaceae</taxon>
        <taxon>Propioniciclava</taxon>
    </lineage>
</organism>
<dbReference type="NCBIfam" id="TIGR02032">
    <property type="entry name" value="GG-red-SF"/>
    <property type="match status" value="1"/>
</dbReference>
<proteinExistence type="predicted"/>
<dbReference type="InterPro" id="IPR002938">
    <property type="entry name" value="FAD-bd"/>
</dbReference>
<gene>
    <name evidence="2" type="ORF">C1706_04555</name>
</gene>
<keyword evidence="3" id="KW-1185">Reference proteome</keyword>
<dbReference type="PANTHER" id="PTHR42685">
    <property type="entry name" value="GERANYLGERANYL DIPHOSPHATE REDUCTASE"/>
    <property type="match status" value="1"/>
</dbReference>
<evidence type="ECO:0000313" key="3">
    <source>
        <dbReference type="Proteomes" id="UP000290624"/>
    </source>
</evidence>
<dbReference type="PRINTS" id="PR00420">
    <property type="entry name" value="RNGMNOXGNASE"/>
</dbReference>
<comment type="caution">
    <text evidence="2">The sequence shown here is derived from an EMBL/GenBank/DDBJ whole genome shotgun (WGS) entry which is preliminary data.</text>
</comment>
<dbReference type="GO" id="GO:0016628">
    <property type="term" value="F:oxidoreductase activity, acting on the CH-CH group of donors, NAD or NADP as acceptor"/>
    <property type="evidence" value="ECO:0007669"/>
    <property type="project" value="InterPro"/>
</dbReference>
<dbReference type="RefSeq" id="WP_129458025.1">
    <property type="nucleotide sequence ID" value="NZ_PPCV01000002.1"/>
</dbReference>
<evidence type="ECO:0000313" key="2">
    <source>
        <dbReference type="EMBL" id="RXW33121.1"/>
    </source>
</evidence>
<dbReference type="EMBL" id="PPCV01000002">
    <property type="protein sequence ID" value="RXW33121.1"/>
    <property type="molecule type" value="Genomic_DNA"/>
</dbReference>
<protein>
    <submittedName>
        <fullName evidence="2">FAD-dependent oxidoreductase</fullName>
    </submittedName>
</protein>
<dbReference type="GO" id="GO:0071949">
    <property type="term" value="F:FAD binding"/>
    <property type="evidence" value="ECO:0007669"/>
    <property type="project" value="InterPro"/>
</dbReference>
<dbReference type="InterPro" id="IPR036188">
    <property type="entry name" value="FAD/NAD-bd_sf"/>
</dbReference>
<dbReference type="OrthoDB" id="9795712at2"/>
<evidence type="ECO:0000259" key="1">
    <source>
        <dbReference type="Pfam" id="PF01494"/>
    </source>
</evidence>